<name>A0A7S1BZ76_9STRA</name>
<sequence length="319" mass="35742">MANSDLVRGVKIEPHIGSNAFLNEVRIRATLVENIPTQLSAVQGRILDGDSLEVEIKNDVSLTGNENSSQKTFVTLLLIFLALGVVLTIWMFYRWKQGGECIDSAGIEFDNGLPDQEQAVVDREEDDGAHERPRNNPEDGGRSLFSLRSTSMPNLTASQRMKMRNRPHSFAQDNRQHLDKMQRMYLQRRILAGKEHKFTRLWNEGIFKKSKSRGNRSEAEGGNDPEELPSISEDRQAEVPVAGRRILKVTNSSRWNSNILKSKDSADETKDVGHDEGWDRDVLPASSPSSTTSKDELHEMLKQLDGPCTSGNDNGSELL</sequence>
<feature type="transmembrane region" description="Helical" evidence="2">
    <location>
        <begin position="73"/>
        <end position="93"/>
    </location>
</feature>
<keyword evidence="2" id="KW-0812">Transmembrane</keyword>
<organism evidence="3">
    <name type="scientific">Corethron hystrix</name>
    <dbReference type="NCBI Taxonomy" id="216773"/>
    <lineage>
        <taxon>Eukaryota</taxon>
        <taxon>Sar</taxon>
        <taxon>Stramenopiles</taxon>
        <taxon>Ochrophyta</taxon>
        <taxon>Bacillariophyta</taxon>
        <taxon>Coscinodiscophyceae</taxon>
        <taxon>Corethrophycidae</taxon>
        <taxon>Corethrales</taxon>
        <taxon>Corethraceae</taxon>
        <taxon>Corethron</taxon>
    </lineage>
</organism>
<feature type="region of interest" description="Disordered" evidence="1">
    <location>
        <begin position="121"/>
        <end position="151"/>
    </location>
</feature>
<feature type="region of interest" description="Disordered" evidence="1">
    <location>
        <begin position="260"/>
        <end position="319"/>
    </location>
</feature>
<proteinExistence type="predicted"/>
<reference evidence="3" key="1">
    <citation type="submission" date="2021-01" db="EMBL/GenBank/DDBJ databases">
        <authorList>
            <person name="Corre E."/>
            <person name="Pelletier E."/>
            <person name="Niang G."/>
            <person name="Scheremetjew M."/>
            <person name="Finn R."/>
            <person name="Kale V."/>
            <person name="Holt S."/>
            <person name="Cochrane G."/>
            <person name="Meng A."/>
            <person name="Brown T."/>
            <person name="Cohen L."/>
        </authorList>
    </citation>
    <scope>NUCLEOTIDE SEQUENCE</scope>
    <source>
        <strain evidence="3">308</strain>
    </source>
</reference>
<feature type="compositionally biased region" description="Basic and acidic residues" evidence="1">
    <location>
        <begin position="129"/>
        <end position="141"/>
    </location>
</feature>
<evidence type="ECO:0000256" key="2">
    <source>
        <dbReference type="SAM" id="Phobius"/>
    </source>
</evidence>
<accession>A0A7S1BZ76</accession>
<gene>
    <name evidence="3" type="ORF">CHYS00102_LOCUS29814</name>
</gene>
<feature type="region of interest" description="Disordered" evidence="1">
    <location>
        <begin position="210"/>
        <end position="239"/>
    </location>
</feature>
<dbReference type="EMBL" id="HBFR01040763">
    <property type="protein sequence ID" value="CAD8902595.1"/>
    <property type="molecule type" value="Transcribed_RNA"/>
</dbReference>
<keyword evidence="2" id="KW-0472">Membrane</keyword>
<protein>
    <submittedName>
        <fullName evidence="3">Uncharacterized protein</fullName>
    </submittedName>
</protein>
<dbReference type="AlphaFoldDB" id="A0A7S1BZ76"/>
<feature type="compositionally biased region" description="Basic and acidic residues" evidence="1">
    <location>
        <begin position="293"/>
        <end position="302"/>
    </location>
</feature>
<feature type="compositionally biased region" description="Basic and acidic residues" evidence="1">
    <location>
        <begin position="261"/>
        <end position="282"/>
    </location>
</feature>
<evidence type="ECO:0000313" key="3">
    <source>
        <dbReference type="EMBL" id="CAD8902595.1"/>
    </source>
</evidence>
<feature type="compositionally biased region" description="Polar residues" evidence="1">
    <location>
        <begin position="309"/>
        <end position="319"/>
    </location>
</feature>
<keyword evidence="2" id="KW-1133">Transmembrane helix</keyword>
<evidence type="ECO:0000256" key="1">
    <source>
        <dbReference type="SAM" id="MobiDB-lite"/>
    </source>
</evidence>